<accession>A0A5J5K0Q1</accession>
<evidence type="ECO:0000313" key="17">
    <source>
        <dbReference type="Proteomes" id="UP000327011"/>
    </source>
</evidence>
<dbReference type="Pfam" id="PF01433">
    <property type="entry name" value="Peptidase_M1"/>
    <property type="match status" value="1"/>
</dbReference>
<dbReference type="EMBL" id="VYTZ01000007">
    <property type="protein sequence ID" value="KAA9376873.1"/>
    <property type="molecule type" value="Genomic_DNA"/>
</dbReference>
<dbReference type="PANTHER" id="PTHR11533:SF297">
    <property type="entry name" value="AMINOPEPTIDASE N"/>
    <property type="match status" value="1"/>
</dbReference>
<keyword evidence="6" id="KW-0645">Protease</keyword>
<comment type="caution">
    <text evidence="16">The sequence shown here is derived from an EMBL/GenBank/DDBJ whole genome shotgun (WGS) entry which is preliminary data.</text>
</comment>
<dbReference type="GO" id="GO:0016285">
    <property type="term" value="F:alanyl aminopeptidase activity"/>
    <property type="evidence" value="ECO:0007669"/>
    <property type="project" value="UniProtKB-EC"/>
</dbReference>
<proteinExistence type="inferred from homology"/>
<dbReference type="InterPro" id="IPR050344">
    <property type="entry name" value="Peptidase_M1_aminopeptidases"/>
</dbReference>
<name>A0A5J5K0Q1_9ACTN</name>
<evidence type="ECO:0000256" key="11">
    <source>
        <dbReference type="ARBA" id="ARBA00029811"/>
    </source>
</evidence>
<dbReference type="InterPro" id="IPR042097">
    <property type="entry name" value="Aminopeptidase_N-like_N_sf"/>
</dbReference>
<evidence type="ECO:0000256" key="13">
    <source>
        <dbReference type="SAM" id="SignalP"/>
    </source>
</evidence>
<feature type="chain" id="PRO_5023934006" description="Aminopeptidase N" evidence="13">
    <location>
        <begin position="25"/>
        <end position="469"/>
    </location>
</feature>
<evidence type="ECO:0000256" key="5">
    <source>
        <dbReference type="ARBA" id="ARBA00015611"/>
    </source>
</evidence>
<dbReference type="InterPro" id="IPR001930">
    <property type="entry name" value="Peptidase_M1"/>
</dbReference>
<dbReference type="PANTHER" id="PTHR11533">
    <property type="entry name" value="PROTEASE M1 ZINC METALLOPROTEASE"/>
    <property type="match status" value="1"/>
</dbReference>
<dbReference type="RefSeq" id="WP_150935225.1">
    <property type="nucleotide sequence ID" value="NZ_VYTZ01000007.1"/>
</dbReference>
<gene>
    <name evidence="16" type="ORF">F5972_20610</name>
</gene>
<evidence type="ECO:0000256" key="7">
    <source>
        <dbReference type="ARBA" id="ARBA00022723"/>
    </source>
</evidence>
<dbReference type="GO" id="GO:0008270">
    <property type="term" value="F:zinc ion binding"/>
    <property type="evidence" value="ECO:0007669"/>
    <property type="project" value="InterPro"/>
</dbReference>
<reference evidence="16 17" key="1">
    <citation type="submission" date="2019-09" db="EMBL/GenBank/DDBJ databases">
        <title>Screening of Novel Bioactive Compounds from Soil-Associated.</title>
        <authorList>
            <person name="Gong X."/>
        </authorList>
    </citation>
    <scope>NUCLEOTIDE SEQUENCE [LARGE SCALE GENOMIC DNA]</scope>
    <source>
        <strain evidence="16 17">Gxj-6</strain>
    </source>
</reference>
<dbReference type="PRINTS" id="PR00756">
    <property type="entry name" value="ALADIPTASE"/>
</dbReference>
<comment type="catalytic activity">
    <reaction evidence="1">
        <text>Release of an N-terminal amino acid, Xaa-|-Yaa- from a peptide, amide or arylamide. Xaa is preferably Ala, but may be most amino acids including Pro (slow action). When a terminal hydrophobic residue is followed by a prolyl residue, the two may be released as an intact Xaa-Pro dipeptide.</text>
        <dbReference type="EC" id="3.4.11.2"/>
    </reaction>
</comment>
<evidence type="ECO:0000256" key="4">
    <source>
        <dbReference type="ARBA" id="ARBA00012564"/>
    </source>
</evidence>
<comment type="cofactor">
    <cofactor evidence="2">
        <name>Zn(2+)</name>
        <dbReference type="ChEBI" id="CHEBI:29105"/>
    </cofactor>
</comment>
<dbReference type="GO" id="GO:0006508">
    <property type="term" value="P:proteolysis"/>
    <property type="evidence" value="ECO:0007669"/>
    <property type="project" value="UniProtKB-KW"/>
</dbReference>
<evidence type="ECO:0000256" key="12">
    <source>
        <dbReference type="ARBA" id="ARBA00031533"/>
    </source>
</evidence>
<dbReference type="CDD" id="cd09603">
    <property type="entry name" value="M1_APN_like"/>
    <property type="match status" value="1"/>
</dbReference>
<dbReference type="GO" id="GO:0008237">
    <property type="term" value="F:metallopeptidase activity"/>
    <property type="evidence" value="ECO:0007669"/>
    <property type="project" value="UniProtKB-KW"/>
</dbReference>
<feature type="signal peptide" evidence="13">
    <location>
        <begin position="1"/>
        <end position="24"/>
    </location>
</feature>
<dbReference type="SUPFAM" id="SSF55486">
    <property type="entry name" value="Metalloproteases ('zincins'), catalytic domain"/>
    <property type="match status" value="1"/>
</dbReference>
<organism evidence="16 17">
    <name type="scientific">Microbispora cellulosiformans</name>
    <dbReference type="NCBI Taxonomy" id="2614688"/>
    <lineage>
        <taxon>Bacteria</taxon>
        <taxon>Bacillati</taxon>
        <taxon>Actinomycetota</taxon>
        <taxon>Actinomycetes</taxon>
        <taxon>Streptosporangiales</taxon>
        <taxon>Streptosporangiaceae</taxon>
        <taxon>Microbispora</taxon>
    </lineage>
</organism>
<evidence type="ECO:0000256" key="9">
    <source>
        <dbReference type="ARBA" id="ARBA00022833"/>
    </source>
</evidence>
<evidence type="ECO:0000313" key="16">
    <source>
        <dbReference type="EMBL" id="KAA9376873.1"/>
    </source>
</evidence>
<comment type="similarity">
    <text evidence="3">Belongs to the peptidase M1 family.</text>
</comment>
<protein>
    <recommendedName>
        <fullName evidence="5">Aminopeptidase N</fullName>
        <ecNumber evidence="4">3.4.11.2</ecNumber>
    </recommendedName>
    <alternativeName>
        <fullName evidence="11">Alanine aminopeptidase</fullName>
    </alternativeName>
    <alternativeName>
        <fullName evidence="12">Lysyl aminopeptidase</fullName>
    </alternativeName>
</protein>
<keyword evidence="9" id="KW-0862">Zinc</keyword>
<dbReference type="InterPro" id="IPR014782">
    <property type="entry name" value="Peptidase_M1_dom"/>
</dbReference>
<evidence type="ECO:0000256" key="1">
    <source>
        <dbReference type="ARBA" id="ARBA00000098"/>
    </source>
</evidence>
<evidence type="ECO:0000256" key="10">
    <source>
        <dbReference type="ARBA" id="ARBA00023049"/>
    </source>
</evidence>
<feature type="domain" description="Peptidase M1 membrane alanine aminopeptidase" evidence="14">
    <location>
        <begin position="314"/>
        <end position="451"/>
    </location>
</feature>
<dbReference type="Gene3D" id="2.60.40.1730">
    <property type="entry name" value="tricorn interacting facor f3 domain"/>
    <property type="match status" value="1"/>
</dbReference>
<evidence type="ECO:0000259" key="15">
    <source>
        <dbReference type="Pfam" id="PF17900"/>
    </source>
</evidence>
<dbReference type="EC" id="3.4.11.2" evidence="4"/>
<keyword evidence="8" id="KW-0378">Hydrolase</keyword>
<evidence type="ECO:0000259" key="14">
    <source>
        <dbReference type="Pfam" id="PF01433"/>
    </source>
</evidence>
<evidence type="ECO:0000256" key="8">
    <source>
        <dbReference type="ARBA" id="ARBA00022801"/>
    </source>
</evidence>
<keyword evidence="17" id="KW-1185">Reference proteome</keyword>
<dbReference type="Pfam" id="PF17900">
    <property type="entry name" value="Peptidase_M1_N"/>
    <property type="match status" value="1"/>
</dbReference>
<dbReference type="InterPro" id="IPR045357">
    <property type="entry name" value="Aminopeptidase_N-like_N"/>
</dbReference>
<feature type="domain" description="Aminopeptidase N-like N-terminal" evidence="15">
    <location>
        <begin position="53"/>
        <end position="225"/>
    </location>
</feature>
<evidence type="ECO:0000256" key="6">
    <source>
        <dbReference type="ARBA" id="ARBA00022670"/>
    </source>
</evidence>
<sequence>MVRKLVALAASVMMVTSPAVPALAEPGAFLPGAPGIGDPYYPLQGNGGYDVGHYDLRLRFDPADHTADATATITATATHNLSRFDLDFSGPEIKSVTVDGARAGYRRDGQELVITPAAGLRAGTTFSVMVSYAGKLTAVSDDTGQQGWINTKDGAFVASQPDGARSWFPANDTPADKATFSFRVSAPEELTVLANGERAGADGTTGSDGYRTARWEMRQPMAPYLAMLAIGRFVVSEGTVDGIPNVTAYDPALAEKSKRLHDLTAEAVRWESSLFGPYPFSSTGGVADGRGSVTALETQGRPVYSGGPTDDSEIVHELAHQWFGNSVGVRSWRDIWLNEGFAKYAEWLYQEQHDGPSARDTFDRLYRKDGDFWHLKTGDPGQAHMFDDNAVYLRGAMTVHALREKIGDKVFFTLLKTWAQEHKYGTVTTSDFVDLAERLSGQNLGSFFDAWLYRSEKPPQAVFRSTPAE</sequence>
<dbReference type="AlphaFoldDB" id="A0A5J5K0Q1"/>
<dbReference type="InterPro" id="IPR027268">
    <property type="entry name" value="Peptidase_M4/M1_CTD_sf"/>
</dbReference>
<dbReference type="Proteomes" id="UP000327011">
    <property type="component" value="Unassembled WGS sequence"/>
</dbReference>
<keyword evidence="13" id="KW-0732">Signal</keyword>
<evidence type="ECO:0000256" key="2">
    <source>
        <dbReference type="ARBA" id="ARBA00001947"/>
    </source>
</evidence>
<dbReference type="SUPFAM" id="SSF63737">
    <property type="entry name" value="Leukotriene A4 hydrolase N-terminal domain"/>
    <property type="match status" value="1"/>
</dbReference>
<keyword evidence="7" id="KW-0479">Metal-binding</keyword>
<dbReference type="Gene3D" id="1.10.390.10">
    <property type="entry name" value="Neutral Protease Domain 2"/>
    <property type="match status" value="1"/>
</dbReference>
<evidence type="ECO:0000256" key="3">
    <source>
        <dbReference type="ARBA" id="ARBA00010136"/>
    </source>
</evidence>
<keyword evidence="10" id="KW-0482">Metalloprotease</keyword>